<dbReference type="PANTHER" id="PTHR47359">
    <property type="entry name" value="PEPTIDOGLYCAN DL-ENDOPEPTIDASE CWLO"/>
    <property type="match status" value="1"/>
</dbReference>
<evidence type="ECO:0000259" key="6">
    <source>
        <dbReference type="PROSITE" id="PS51935"/>
    </source>
</evidence>
<dbReference type="AlphaFoldDB" id="A0A6J6GDF6"/>
<dbReference type="InterPro" id="IPR051794">
    <property type="entry name" value="PG_Endopeptidase_C40"/>
</dbReference>
<name>A0A6J6GDF6_9ZZZZ</name>
<keyword evidence="2" id="KW-0645">Protease</keyword>
<feature type="region of interest" description="Disordered" evidence="5">
    <location>
        <begin position="1"/>
        <end position="21"/>
    </location>
</feature>
<dbReference type="GO" id="GO:0008234">
    <property type="term" value="F:cysteine-type peptidase activity"/>
    <property type="evidence" value="ECO:0007669"/>
    <property type="project" value="UniProtKB-KW"/>
</dbReference>
<keyword evidence="4" id="KW-0788">Thiol protease</keyword>
<evidence type="ECO:0000256" key="2">
    <source>
        <dbReference type="ARBA" id="ARBA00022670"/>
    </source>
</evidence>
<dbReference type="InterPro" id="IPR038765">
    <property type="entry name" value="Papain-like_cys_pep_sf"/>
</dbReference>
<gene>
    <name evidence="7" type="ORF">UFOPK1493_04073</name>
</gene>
<comment type="similarity">
    <text evidence="1">Belongs to the peptidase C40 family.</text>
</comment>
<organism evidence="7">
    <name type="scientific">freshwater metagenome</name>
    <dbReference type="NCBI Taxonomy" id="449393"/>
    <lineage>
        <taxon>unclassified sequences</taxon>
        <taxon>metagenomes</taxon>
        <taxon>ecological metagenomes</taxon>
    </lineage>
</organism>
<dbReference type="InterPro" id="IPR000064">
    <property type="entry name" value="NLP_P60_dom"/>
</dbReference>
<protein>
    <submittedName>
        <fullName evidence="7">Unannotated protein</fullName>
    </submittedName>
</protein>
<proteinExistence type="inferred from homology"/>
<accession>A0A6J6GDF6</accession>
<reference evidence="7" key="1">
    <citation type="submission" date="2020-05" db="EMBL/GenBank/DDBJ databases">
        <authorList>
            <person name="Chiriac C."/>
            <person name="Salcher M."/>
            <person name="Ghai R."/>
            <person name="Kavagutti S V."/>
        </authorList>
    </citation>
    <scope>NUCLEOTIDE SEQUENCE</scope>
</reference>
<dbReference type="Gene3D" id="3.90.1720.10">
    <property type="entry name" value="endopeptidase domain like (from Nostoc punctiforme)"/>
    <property type="match status" value="1"/>
</dbReference>
<dbReference type="PROSITE" id="PS51935">
    <property type="entry name" value="NLPC_P60"/>
    <property type="match status" value="1"/>
</dbReference>
<dbReference type="GO" id="GO:0006508">
    <property type="term" value="P:proteolysis"/>
    <property type="evidence" value="ECO:0007669"/>
    <property type="project" value="UniProtKB-KW"/>
</dbReference>
<evidence type="ECO:0000313" key="7">
    <source>
        <dbReference type="EMBL" id="CAB4597104.1"/>
    </source>
</evidence>
<evidence type="ECO:0000256" key="5">
    <source>
        <dbReference type="SAM" id="MobiDB-lite"/>
    </source>
</evidence>
<dbReference type="SUPFAM" id="SSF54001">
    <property type="entry name" value="Cysteine proteinases"/>
    <property type="match status" value="1"/>
</dbReference>
<feature type="domain" description="NlpC/P60" evidence="6">
    <location>
        <begin position="122"/>
        <end position="237"/>
    </location>
</feature>
<keyword evidence="3" id="KW-0378">Hydrolase</keyword>
<evidence type="ECO:0000256" key="1">
    <source>
        <dbReference type="ARBA" id="ARBA00007074"/>
    </source>
</evidence>
<dbReference type="PANTHER" id="PTHR47359:SF3">
    <property type="entry name" value="NLP_P60 DOMAIN-CONTAINING PROTEIN-RELATED"/>
    <property type="match status" value="1"/>
</dbReference>
<dbReference type="Pfam" id="PF00877">
    <property type="entry name" value="NLPC_P60"/>
    <property type="match status" value="1"/>
</dbReference>
<sequence>MALQSHSRPGGRQSVPVRPGMRRRAAHVGVAAILTTFGLATVAVPVTQAAPATVTAANRARVADPIADRAGQALLLLKRFEATGDPLALQGFESARDEIAAAVAQRLGLQPADMQAAWARADHPHQTAVIAALGQLGVAYRRNTSRPGVSFDCSGLTSYAWAQAGLQLTRQSSAQIRNAAPRDPQTAQAGDLVQYPGHVMIWLGVERAVVHAVMPGRPVEVLLINERRSLRWGDPTG</sequence>
<evidence type="ECO:0000256" key="4">
    <source>
        <dbReference type="ARBA" id="ARBA00022807"/>
    </source>
</evidence>
<evidence type="ECO:0000256" key="3">
    <source>
        <dbReference type="ARBA" id="ARBA00022801"/>
    </source>
</evidence>
<dbReference type="EMBL" id="CAEZSR010000281">
    <property type="protein sequence ID" value="CAB4597104.1"/>
    <property type="molecule type" value="Genomic_DNA"/>
</dbReference>